<dbReference type="RefSeq" id="WP_118315393.1">
    <property type="nucleotide sequence ID" value="NZ_QRNJ01000128.1"/>
</dbReference>
<dbReference type="Proteomes" id="UP000283497">
    <property type="component" value="Unassembled WGS sequence"/>
</dbReference>
<evidence type="ECO:0000313" key="2">
    <source>
        <dbReference type="Proteomes" id="UP000283497"/>
    </source>
</evidence>
<accession>A0A415G2G7</accession>
<sequence>MEDLRKYTRKSELYKLSAEEQTEKMKLVMKEVEKISAYTGVSEEAAYNLFLNGYDVPSELDGQKIAFSESELTPDLLSNLAENNVRSVKVMSDKSIAAGYMDYLHKQKKDNKF</sequence>
<dbReference type="AlphaFoldDB" id="A0A415G2G7"/>
<gene>
    <name evidence="1" type="ORF">DW068_17145</name>
</gene>
<reference evidence="1 2" key="1">
    <citation type="submission" date="2018-08" db="EMBL/GenBank/DDBJ databases">
        <title>A genome reference for cultivated species of the human gut microbiota.</title>
        <authorList>
            <person name="Zou Y."/>
            <person name="Xue W."/>
            <person name="Luo G."/>
        </authorList>
    </citation>
    <scope>NUCLEOTIDE SEQUENCE [LARGE SCALE GENOMIC DNA]</scope>
    <source>
        <strain evidence="1 2">AF45-14BH</strain>
    </source>
</reference>
<name>A0A415G2G7_9FIRM</name>
<dbReference type="EMBL" id="QRNJ01000128">
    <property type="protein sequence ID" value="RHK31808.1"/>
    <property type="molecule type" value="Genomic_DNA"/>
</dbReference>
<protein>
    <submittedName>
        <fullName evidence="1">Uncharacterized protein</fullName>
    </submittedName>
</protein>
<organism evidence="1 2">
    <name type="scientific">Anaerobutyricum hallii</name>
    <dbReference type="NCBI Taxonomy" id="39488"/>
    <lineage>
        <taxon>Bacteria</taxon>
        <taxon>Bacillati</taxon>
        <taxon>Bacillota</taxon>
        <taxon>Clostridia</taxon>
        <taxon>Lachnospirales</taxon>
        <taxon>Lachnospiraceae</taxon>
        <taxon>Anaerobutyricum</taxon>
    </lineage>
</organism>
<comment type="caution">
    <text evidence="1">The sequence shown here is derived from an EMBL/GenBank/DDBJ whole genome shotgun (WGS) entry which is preliminary data.</text>
</comment>
<proteinExistence type="predicted"/>
<evidence type="ECO:0000313" key="1">
    <source>
        <dbReference type="EMBL" id="RHK31808.1"/>
    </source>
</evidence>